<keyword evidence="2" id="KW-1185">Reference proteome</keyword>
<sequence length="164" mass="18581">MTDYQSNKLELFSKHISSILKKKIKDRSALKKKSEEISNLLSESSPKLDGRIFHKVLIILGEDIDAFCNNYFGKHEGHILASLEKNGNLFHDLINPYINSQNQLSDSSKIIAKRFNRLFSGELKELYADEIYGLSKALACKASELFDYFYGDGPRPMIGITASE</sequence>
<comment type="caution">
    <text evidence="1">The sequence shown here is derived from an EMBL/GenBank/DDBJ whole genome shotgun (WGS) entry which is preliminary data.</text>
</comment>
<dbReference type="Proteomes" id="UP000286246">
    <property type="component" value="Unassembled WGS sequence"/>
</dbReference>
<protein>
    <submittedName>
        <fullName evidence="1">Uncharacterized protein</fullName>
    </submittedName>
</protein>
<proteinExistence type="predicted"/>
<dbReference type="EMBL" id="RAPY01000005">
    <property type="protein sequence ID" value="RKE45358.1"/>
    <property type="molecule type" value="Genomic_DNA"/>
</dbReference>
<dbReference type="RefSeq" id="WP_120261106.1">
    <property type="nucleotide sequence ID" value="NZ_RAPY01000005.1"/>
</dbReference>
<reference evidence="1 2" key="1">
    <citation type="submission" date="2018-09" db="EMBL/GenBank/DDBJ databases">
        <title>Genomic Encyclopedia of Type Strains, Phase III (KMG-III): the genomes of soil and plant-associated and newly described type strains.</title>
        <authorList>
            <person name="Whitman W."/>
        </authorList>
    </citation>
    <scope>NUCLEOTIDE SEQUENCE [LARGE SCALE GENOMIC DNA]</scope>
    <source>
        <strain evidence="1 2">CECT 7938</strain>
    </source>
</reference>
<organism evidence="1 2">
    <name type="scientific">Sphingobacterium detergens</name>
    <dbReference type="NCBI Taxonomy" id="1145106"/>
    <lineage>
        <taxon>Bacteria</taxon>
        <taxon>Pseudomonadati</taxon>
        <taxon>Bacteroidota</taxon>
        <taxon>Sphingobacteriia</taxon>
        <taxon>Sphingobacteriales</taxon>
        <taxon>Sphingobacteriaceae</taxon>
        <taxon>Sphingobacterium</taxon>
    </lineage>
</organism>
<evidence type="ECO:0000313" key="1">
    <source>
        <dbReference type="EMBL" id="RKE45358.1"/>
    </source>
</evidence>
<dbReference type="OrthoDB" id="712802at2"/>
<accession>A0A420ALN9</accession>
<name>A0A420ALN9_SPHD1</name>
<gene>
    <name evidence="1" type="ORF">DFQ12_4430</name>
</gene>
<dbReference type="AlphaFoldDB" id="A0A420ALN9"/>
<evidence type="ECO:0000313" key="2">
    <source>
        <dbReference type="Proteomes" id="UP000286246"/>
    </source>
</evidence>